<comment type="caution">
    <text evidence="1">The sequence shown here is derived from an EMBL/GenBank/DDBJ whole genome shotgun (WGS) entry which is preliminary data.</text>
</comment>
<organism evidence="1 2">
    <name type="scientific">Thalictrum thalictroides</name>
    <name type="common">Rue-anemone</name>
    <name type="synonym">Anemone thalictroides</name>
    <dbReference type="NCBI Taxonomy" id="46969"/>
    <lineage>
        <taxon>Eukaryota</taxon>
        <taxon>Viridiplantae</taxon>
        <taxon>Streptophyta</taxon>
        <taxon>Embryophyta</taxon>
        <taxon>Tracheophyta</taxon>
        <taxon>Spermatophyta</taxon>
        <taxon>Magnoliopsida</taxon>
        <taxon>Ranunculales</taxon>
        <taxon>Ranunculaceae</taxon>
        <taxon>Thalictroideae</taxon>
        <taxon>Thalictrum</taxon>
    </lineage>
</organism>
<proteinExistence type="predicted"/>
<dbReference type="EMBL" id="JABWDY010037528">
    <property type="protein sequence ID" value="KAF5180377.1"/>
    <property type="molecule type" value="Genomic_DNA"/>
</dbReference>
<evidence type="ECO:0000313" key="1">
    <source>
        <dbReference type="EMBL" id="KAF5180377.1"/>
    </source>
</evidence>
<dbReference type="AlphaFoldDB" id="A0A7J6V6J2"/>
<reference evidence="1 2" key="1">
    <citation type="submission" date="2020-06" db="EMBL/GenBank/DDBJ databases">
        <title>Transcriptomic and genomic resources for Thalictrum thalictroides and T. hernandezii: Facilitating candidate gene discovery in an emerging model plant lineage.</title>
        <authorList>
            <person name="Arias T."/>
            <person name="Riano-Pachon D.M."/>
            <person name="Di Stilio V.S."/>
        </authorList>
    </citation>
    <scope>NUCLEOTIDE SEQUENCE [LARGE SCALE GENOMIC DNA]</scope>
    <source>
        <strain evidence="2">cv. WT478/WT964</strain>
        <tissue evidence="1">Leaves</tissue>
    </source>
</reference>
<accession>A0A7J6V6J2</accession>
<sequence length="86" mass="9646">MRLCPHHLGYGGLLKNTAFGNKQSWRNMAPLKKPEMVLLEHHFGRKFVISFHLGEGVPISTWRQGAKGPDRLTDTCTEVKAMSPGM</sequence>
<gene>
    <name evidence="1" type="ORF">FRX31_030037</name>
</gene>
<evidence type="ECO:0000313" key="2">
    <source>
        <dbReference type="Proteomes" id="UP000554482"/>
    </source>
</evidence>
<dbReference type="Proteomes" id="UP000554482">
    <property type="component" value="Unassembled WGS sequence"/>
</dbReference>
<keyword evidence="2" id="KW-1185">Reference proteome</keyword>
<name>A0A7J6V6J2_THATH</name>
<protein>
    <submittedName>
        <fullName evidence="1">Uncharacterized protein</fullName>
    </submittedName>
</protein>